<feature type="transmembrane region" description="Helical" evidence="5">
    <location>
        <begin position="271"/>
        <end position="290"/>
    </location>
</feature>
<dbReference type="InterPro" id="IPR036259">
    <property type="entry name" value="MFS_trans_sf"/>
</dbReference>
<evidence type="ECO:0000256" key="2">
    <source>
        <dbReference type="ARBA" id="ARBA00022692"/>
    </source>
</evidence>
<comment type="subcellular location">
    <subcellularLocation>
        <location evidence="1">Membrane</location>
        <topology evidence="1">Multi-pass membrane protein</topology>
    </subcellularLocation>
</comment>
<proteinExistence type="predicted"/>
<evidence type="ECO:0000313" key="6">
    <source>
        <dbReference type="EMBL" id="KAL3407981.1"/>
    </source>
</evidence>
<organism evidence="6 7">
    <name type="scientific">Trichogramma kaykai</name>
    <dbReference type="NCBI Taxonomy" id="54128"/>
    <lineage>
        <taxon>Eukaryota</taxon>
        <taxon>Metazoa</taxon>
        <taxon>Ecdysozoa</taxon>
        <taxon>Arthropoda</taxon>
        <taxon>Hexapoda</taxon>
        <taxon>Insecta</taxon>
        <taxon>Pterygota</taxon>
        <taxon>Neoptera</taxon>
        <taxon>Endopterygota</taxon>
        <taxon>Hymenoptera</taxon>
        <taxon>Apocrita</taxon>
        <taxon>Proctotrupomorpha</taxon>
        <taxon>Chalcidoidea</taxon>
        <taxon>Trichogrammatidae</taxon>
        <taxon>Trichogramma</taxon>
    </lineage>
</organism>
<gene>
    <name evidence="6" type="ORF">TKK_000206</name>
</gene>
<dbReference type="EMBL" id="JBJJXI010000002">
    <property type="protein sequence ID" value="KAL3407981.1"/>
    <property type="molecule type" value="Genomic_DNA"/>
</dbReference>
<dbReference type="Proteomes" id="UP001627154">
    <property type="component" value="Unassembled WGS sequence"/>
</dbReference>
<evidence type="ECO:0000256" key="5">
    <source>
        <dbReference type="SAM" id="Phobius"/>
    </source>
</evidence>
<dbReference type="Gene3D" id="1.20.1250.20">
    <property type="entry name" value="MFS general substrate transporter like domains"/>
    <property type="match status" value="1"/>
</dbReference>
<dbReference type="InterPro" id="IPR050382">
    <property type="entry name" value="MFS_Na/Anion_cotransporter"/>
</dbReference>
<sequence>MNILIGATQPPVLPCVYALLSRLGLPERRATNYSIVFSAKSFILALSFILSRWLSYNHKLVLTLVISGLIAVLWSIVFHYMGSNCDLEFVDQAPSFKPQIPWRSILSSLPVWTLILSHAASCAAELITIREFTMLNAAIMLIVLLIWVLAGIGSGWLSDSLVARHRLTRLKARKIFNSLSTIVPGAAFVFVYAIECTPRGGEFLNSFIWVLMKFIIILLINFRGSGFMINYMDLSPYYAGILIAITEMANQVAQVVILLFSSLITIAAKNLTMMCLSVPFFIVTGIFFAICSKTSIQDKWSPVPASYQEEHKLDKVRDLL</sequence>
<feature type="transmembrane region" description="Helical" evidence="5">
    <location>
        <begin position="132"/>
        <end position="155"/>
    </location>
</feature>
<evidence type="ECO:0000313" key="7">
    <source>
        <dbReference type="Proteomes" id="UP001627154"/>
    </source>
</evidence>
<keyword evidence="3 5" id="KW-1133">Transmembrane helix</keyword>
<comment type="caution">
    <text evidence="6">The sequence shown here is derived from an EMBL/GenBank/DDBJ whole genome shotgun (WGS) entry which is preliminary data.</text>
</comment>
<evidence type="ECO:0008006" key="8">
    <source>
        <dbReference type="Google" id="ProtNLM"/>
    </source>
</evidence>
<accession>A0ABD2XUS3</accession>
<name>A0ABD2XUS3_9HYME</name>
<evidence type="ECO:0000256" key="4">
    <source>
        <dbReference type="ARBA" id="ARBA00023136"/>
    </source>
</evidence>
<dbReference type="GO" id="GO:0016020">
    <property type="term" value="C:membrane"/>
    <property type="evidence" value="ECO:0007669"/>
    <property type="project" value="UniProtKB-SubCell"/>
</dbReference>
<feature type="transmembrane region" description="Helical" evidence="5">
    <location>
        <begin position="175"/>
        <end position="194"/>
    </location>
</feature>
<feature type="transmembrane region" description="Helical" evidence="5">
    <location>
        <begin position="60"/>
        <end position="80"/>
    </location>
</feature>
<dbReference type="AlphaFoldDB" id="A0ABD2XUS3"/>
<evidence type="ECO:0000256" key="1">
    <source>
        <dbReference type="ARBA" id="ARBA00004141"/>
    </source>
</evidence>
<reference evidence="6 7" key="1">
    <citation type="journal article" date="2024" name="bioRxiv">
        <title>A reference genome for Trichogramma kaykai: A tiny desert-dwelling parasitoid wasp with competing sex-ratio distorters.</title>
        <authorList>
            <person name="Culotta J."/>
            <person name="Lindsey A.R."/>
        </authorList>
    </citation>
    <scope>NUCLEOTIDE SEQUENCE [LARGE SCALE GENOMIC DNA]</scope>
    <source>
        <strain evidence="6 7">KSX58</strain>
    </source>
</reference>
<dbReference type="PANTHER" id="PTHR11662:SF399">
    <property type="entry name" value="FI19708P1-RELATED"/>
    <property type="match status" value="1"/>
</dbReference>
<feature type="transmembrane region" description="Helical" evidence="5">
    <location>
        <begin position="33"/>
        <end position="53"/>
    </location>
</feature>
<keyword evidence="2 5" id="KW-0812">Transmembrane</keyword>
<protein>
    <recommendedName>
        <fullName evidence="8">Solute carrier family 40 protein</fullName>
    </recommendedName>
</protein>
<dbReference type="PANTHER" id="PTHR11662">
    <property type="entry name" value="SOLUTE CARRIER FAMILY 17"/>
    <property type="match status" value="1"/>
</dbReference>
<feature type="transmembrane region" description="Helical" evidence="5">
    <location>
        <begin position="206"/>
        <end position="225"/>
    </location>
</feature>
<evidence type="ECO:0000256" key="3">
    <source>
        <dbReference type="ARBA" id="ARBA00022989"/>
    </source>
</evidence>
<feature type="transmembrane region" description="Helical" evidence="5">
    <location>
        <begin position="237"/>
        <end position="259"/>
    </location>
</feature>
<dbReference type="SUPFAM" id="SSF103473">
    <property type="entry name" value="MFS general substrate transporter"/>
    <property type="match status" value="1"/>
</dbReference>
<keyword evidence="7" id="KW-1185">Reference proteome</keyword>
<keyword evidence="4 5" id="KW-0472">Membrane</keyword>